<dbReference type="EMBL" id="BAAACG010000008">
    <property type="protein sequence ID" value="GAA0738862.1"/>
    <property type="molecule type" value="Genomic_DNA"/>
</dbReference>
<dbReference type="InterPro" id="IPR050398">
    <property type="entry name" value="HssS/ArlS-like"/>
</dbReference>
<evidence type="ECO:0000256" key="7">
    <source>
        <dbReference type="ARBA" id="ARBA00022692"/>
    </source>
</evidence>
<feature type="transmembrane region" description="Helical" evidence="14">
    <location>
        <begin position="180"/>
        <end position="199"/>
    </location>
</feature>
<dbReference type="PROSITE" id="PS50109">
    <property type="entry name" value="HIS_KIN"/>
    <property type="match status" value="1"/>
</dbReference>
<evidence type="ECO:0000256" key="3">
    <source>
        <dbReference type="ARBA" id="ARBA00012438"/>
    </source>
</evidence>
<dbReference type="SUPFAM" id="SSF158472">
    <property type="entry name" value="HAMP domain-like"/>
    <property type="match status" value="1"/>
</dbReference>
<dbReference type="Gene3D" id="3.30.565.10">
    <property type="entry name" value="Histidine kinase-like ATPase, C-terminal domain"/>
    <property type="match status" value="1"/>
</dbReference>
<keyword evidence="5" id="KW-0597">Phosphoprotein</keyword>
<accession>A0ABP3UQT7</accession>
<dbReference type="InterPro" id="IPR003661">
    <property type="entry name" value="HisK_dim/P_dom"/>
</dbReference>
<feature type="transmembrane region" description="Helical" evidence="14">
    <location>
        <begin position="7"/>
        <end position="27"/>
    </location>
</feature>
<evidence type="ECO:0000256" key="9">
    <source>
        <dbReference type="ARBA" id="ARBA00022777"/>
    </source>
</evidence>
<keyword evidence="9 17" id="KW-0418">Kinase</keyword>
<evidence type="ECO:0000256" key="13">
    <source>
        <dbReference type="ARBA" id="ARBA00023136"/>
    </source>
</evidence>
<dbReference type="SMART" id="SM00388">
    <property type="entry name" value="HisKA"/>
    <property type="match status" value="1"/>
</dbReference>
<dbReference type="InterPro" id="IPR036097">
    <property type="entry name" value="HisK_dim/P_sf"/>
</dbReference>
<dbReference type="Proteomes" id="UP001501510">
    <property type="component" value="Unassembled WGS sequence"/>
</dbReference>
<dbReference type="RefSeq" id="WP_343760711.1">
    <property type="nucleotide sequence ID" value="NZ_BAAACG010000008.1"/>
</dbReference>
<evidence type="ECO:0000256" key="4">
    <source>
        <dbReference type="ARBA" id="ARBA00022475"/>
    </source>
</evidence>
<keyword evidence="10" id="KW-0067">ATP-binding</keyword>
<dbReference type="Gene3D" id="1.10.287.130">
    <property type="match status" value="1"/>
</dbReference>
<dbReference type="SUPFAM" id="SSF47384">
    <property type="entry name" value="Homodimeric domain of signal transducing histidine kinase"/>
    <property type="match status" value="1"/>
</dbReference>
<comment type="subcellular location">
    <subcellularLocation>
        <location evidence="2">Cell membrane</location>
        <topology evidence="2">Multi-pass membrane protein</topology>
    </subcellularLocation>
</comment>
<dbReference type="EC" id="2.7.13.3" evidence="3"/>
<dbReference type="Pfam" id="PF02518">
    <property type="entry name" value="HATPase_c"/>
    <property type="match status" value="1"/>
</dbReference>
<dbReference type="InterPro" id="IPR004358">
    <property type="entry name" value="Sig_transdc_His_kin-like_C"/>
</dbReference>
<dbReference type="InterPro" id="IPR005467">
    <property type="entry name" value="His_kinase_dom"/>
</dbReference>
<dbReference type="CDD" id="cd00082">
    <property type="entry name" value="HisKA"/>
    <property type="match status" value="1"/>
</dbReference>
<name>A0ABP3UQT7_9CLOT</name>
<keyword evidence="13 14" id="KW-0472">Membrane</keyword>
<keyword evidence="7 14" id="KW-0812">Transmembrane</keyword>
<protein>
    <recommendedName>
        <fullName evidence="3">histidine kinase</fullName>
        <ecNumber evidence="3">2.7.13.3</ecNumber>
    </recommendedName>
</protein>
<dbReference type="InterPro" id="IPR003660">
    <property type="entry name" value="HAMP_dom"/>
</dbReference>
<evidence type="ECO:0000256" key="2">
    <source>
        <dbReference type="ARBA" id="ARBA00004651"/>
    </source>
</evidence>
<dbReference type="CDD" id="cd06225">
    <property type="entry name" value="HAMP"/>
    <property type="match status" value="1"/>
</dbReference>
<evidence type="ECO:0000256" key="1">
    <source>
        <dbReference type="ARBA" id="ARBA00000085"/>
    </source>
</evidence>
<evidence type="ECO:0000259" key="15">
    <source>
        <dbReference type="PROSITE" id="PS50109"/>
    </source>
</evidence>
<evidence type="ECO:0000256" key="12">
    <source>
        <dbReference type="ARBA" id="ARBA00023012"/>
    </source>
</evidence>
<evidence type="ECO:0000256" key="8">
    <source>
        <dbReference type="ARBA" id="ARBA00022741"/>
    </source>
</evidence>
<keyword evidence="4" id="KW-1003">Cell membrane</keyword>
<organism evidence="17 18">
    <name type="scientific">Clostridium oceanicum</name>
    <dbReference type="NCBI Taxonomy" id="1543"/>
    <lineage>
        <taxon>Bacteria</taxon>
        <taxon>Bacillati</taxon>
        <taxon>Bacillota</taxon>
        <taxon>Clostridia</taxon>
        <taxon>Eubacteriales</taxon>
        <taxon>Clostridiaceae</taxon>
        <taxon>Clostridium</taxon>
    </lineage>
</organism>
<keyword evidence="11 14" id="KW-1133">Transmembrane helix</keyword>
<feature type="domain" description="Histidine kinase" evidence="15">
    <location>
        <begin position="268"/>
        <end position="483"/>
    </location>
</feature>
<evidence type="ECO:0000313" key="18">
    <source>
        <dbReference type="Proteomes" id="UP001501510"/>
    </source>
</evidence>
<dbReference type="Gene3D" id="6.10.340.10">
    <property type="match status" value="1"/>
</dbReference>
<evidence type="ECO:0000256" key="10">
    <source>
        <dbReference type="ARBA" id="ARBA00022840"/>
    </source>
</evidence>
<sequence>MKFWQKIFIYSVVIFLIIFNLGAYILIENSHNLNLKRSINRGLEEHSRISTGISFNINLIKKYSEVYPGKYYQDYYSENNNVNKKVIKEYLGKFNDDIYLEVVNQDNETVFTNLDFKVLGERQELKDPFLDKRKYIIRDIGDKTFLFINSLLDTKGEVLKFSYIKDITYIYQDRKAQYNLFIKLCSMLSIILAIFMYVLTKHVTSPINKLINVTKLISNGDYSKRAEIKSKDEIGALSENFNSMALSIEEKITELDKKAEERQRFIESLTHEIKTPLTSIIGYSDFLRSTAYDEKVFLKGLNYIFKEGTRLEELSWKMMDLILLKRENFKMVYENINTIAEDIKESLQNRLKIKNINLIIDIKKEYFILVEKDLIRNLIINLIDNSIKASKERSNIYLNVYKNENSKIIIEIIDEGIGISKEDLPKVFEAFYMVDKSRTRANNGAGLGLAICAEIAEIHEAKLEIKSEINKGTLIKLILNQKEQML</sequence>
<dbReference type="Pfam" id="PF00512">
    <property type="entry name" value="HisKA"/>
    <property type="match status" value="1"/>
</dbReference>
<keyword evidence="8" id="KW-0547">Nucleotide-binding</keyword>
<dbReference type="InterPro" id="IPR003594">
    <property type="entry name" value="HATPase_dom"/>
</dbReference>
<comment type="caution">
    <text evidence="17">The sequence shown here is derived from an EMBL/GenBank/DDBJ whole genome shotgun (WGS) entry which is preliminary data.</text>
</comment>
<evidence type="ECO:0000256" key="5">
    <source>
        <dbReference type="ARBA" id="ARBA00022553"/>
    </source>
</evidence>
<keyword evidence="18" id="KW-1185">Reference proteome</keyword>
<keyword evidence="6" id="KW-0808">Transferase</keyword>
<dbReference type="Pfam" id="PF00672">
    <property type="entry name" value="HAMP"/>
    <property type="match status" value="1"/>
</dbReference>
<dbReference type="PROSITE" id="PS50885">
    <property type="entry name" value="HAMP"/>
    <property type="match status" value="1"/>
</dbReference>
<dbReference type="SMART" id="SM00304">
    <property type="entry name" value="HAMP"/>
    <property type="match status" value="1"/>
</dbReference>
<keyword evidence="12" id="KW-0902">Two-component regulatory system</keyword>
<evidence type="ECO:0000259" key="16">
    <source>
        <dbReference type="PROSITE" id="PS50885"/>
    </source>
</evidence>
<evidence type="ECO:0000256" key="6">
    <source>
        <dbReference type="ARBA" id="ARBA00022679"/>
    </source>
</evidence>
<evidence type="ECO:0000313" key="17">
    <source>
        <dbReference type="EMBL" id="GAA0738862.1"/>
    </source>
</evidence>
<evidence type="ECO:0000256" key="11">
    <source>
        <dbReference type="ARBA" id="ARBA00022989"/>
    </source>
</evidence>
<feature type="domain" description="HAMP" evidence="16">
    <location>
        <begin position="201"/>
        <end position="253"/>
    </location>
</feature>
<dbReference type="InterPro" id="IPR036890">
    <property type="entry name" value="HATPase_C_sf"/>
</dbReference>
<gene>
    <name evidence="17" type="ORF">GCM10008906_16840</name>
</gene>
<dbReference type="PRINTS" id="PR00344">
    <property type="entry name" value="BCTRLSENSOR"/>
</dbReference>
<dbReference type="GO" id="GO:0016301">
    <property type="term" value="F:kinase activity"/>
    <property type="evidence" value="ECO:0007669"/>
    <property type="project" value="UniProtKB-KW"/>
</dbReference>
<proteinExistence type="predicted"/>
<dbReference type="PANTHER" id="PTHR45528">
    <property type="entry name" value="SENSOR HISTIDINE KINASE CPXA"/>
    <property type="match status" value="1"/>
</dbReference>
<comment type="catalytic activity">
    <reaction evidence="1">
        <text>ATP + protein L-histidine = ADP + protein N-phospho-L-histidine.</text>
        <dbReference type="EC" id="2.7.13.3"/>
    </reaction>
</comment>
<dbReference type="SMART" id="SM00387">
    <property type="entry name" value="HATPase_c"/>
    <property type="match status" value="1"/>
</dbReference>
<evidence type="ECO:0000256" key="14">
    <source>
        <dbReference type="SAM" id="Phobius"/>
    </source>
</evidence>
<dbReference type="PANTHER" id="PTHR45528:SF1">
    <property type="entry name" value="SENSOR HISTIDINE KINASE CPXA"/>
    <property type="match status" value="1"/>
</dbReference>
<reference evidence="18" key="1">
    <citation type="journal article" date="2019" name="Int. J. Syst. Evol. Microbiol.">
        <title>The Global Catalogue of Microorganisms (GCM) 10K type strain sequencing project: providing services to taxonomists for standard genome sequencing and annotation.</title>
        <authorList>
            <consortium name="The Broad Institute Genomics Platform"/>
            <consortium name="The Broad Institute Genome Sequencing Center for Infectious Disease"/>
            <person name="Wu L."/>
            <person name="Ma J."/>
        </authorList>
    </citation>
    <scope>NUCLEOTIDE SEQUENCE [LARGE SCALE GENOMIC DNA]</scope>
    <source>
        <strain evidence="18">JCM 1407</strain>
    </source>
</reference>
<dbReference type="SUPFAM" id="SSF55874">
    <property type="entry name" value="ATPase domain of HSP90 chaperone/DNA topoisomerase II/histidine kinase"/>
    <property type="match status" value="1"/>
</dbReference>